<evidence type="ECO:0000313" key="3">
    <source>
        <dbReference type="Proteomes" id="UP000221168"/>
    </source>
</evidence>
<dbReference type="Proteomes" id="UP000221168">
    <property type="component" value="Unassembled WGS sequence"/>
</dbReference>
<dbReference type="OrthoDB" id="7961152at2"/>
<gene>
    <name evidence="2" type="ORF">CSC94_05355</name>
</gene>
<dbReference type="AlphaFoldDB" id="A0A2G1QRH8"/>
<organism evidence="2 3">
    <name type="scientific">Zhengella mangrovi</name>
    <dbReference type="NCBI Taxonomy" id="1982044"/>
    <lineage>
        <taxon>Bacteria</taxon>
        <taxon>Pseudomonadati</taxon>
        <taxon>Pseudomonadota</taxon>
        <taxon>Alphaproteobacteria</taxon>
        <taxon>Hyphomicrobiales</taxon>
        <taxon>Notoacmeibacteraceae</taxon>
        <taxon>Zhengella</taxon>
    </lineage>
</organism>
<sequence>MSLKGIFTRILRHGDLFEGMVCKLGLDDRMAGLPHAAEVHRRAANRCLSCSEGDACEEWLKGSGTPDEAPGYCRNHDMLMRLKKLEDATA</sequence>
<comment type="caution">
    <text evidence="2">The sequence shown here is derived from an EMBL/GenBank/DDBJ whole genome shotgun (WGS) entry which is preliminary data.</text>
</comment>
<keyword evidence="3" id="KW-1185">Reference proteome</keyword>
<dbReference type="Pfam" id="PF20056">
    <property type="entry name" value="DUF6455"/>
    <property type="match status" value="1"/>
</dbReference>
<dbReference type="RefSeq" id="WP_099304543.1">
    <property type="nucleotide sequence ID" value="NZ_PDVP01000002.1"/>
</dbReference>
<protein>
    <recommendedName>
        <fullName evidence="1">DUF6455 domain-containing protein</fullName>
    </recommendedName>
</protein>
<name>A0A2G1QRH8_9HYPH</name>
<dbReference type="InterPro" id="IPR045601">
    <property type="entry name" value="DUF6455"/>
</dbReference>
<evidence type="ECO:0000259" key="1">
    <source>
        <dbReference type="Pfam" id="PF20056"/>
    </source>
</evidence>
<feature type="domain" description="DUF6455" evidence="1">
    <location>
        <begin position="8"/>
        <end position="84"/>
    </location>
</feature>
<dbReference type="EMBL" id="PDVP01000002">
    <property type="protein sequence ID" value="PHP68089.1"/>
    <property type="molecule type" value="Genomic_DNA"/>
</dbReference>
<reference evidence="2 3" key="1">
    <citation type="submission" date="2017-10" db="EMBL/GenBank/DDBJ databases">
        <title>Sedimentibacterium mangrovi gen. nov., sp. nov., a novel member of family Phyllobacteriacea isolated from mangrove sediment.</title>
        <authorList>
            <person name="Liao H."/>
            <person name="Tian Y."/>
        </authorList>
    </citation>
    <scope>NUCLEOTIDE SEQUENCE [LARGE SCALE GENOMIC DNA]</scope>
    <source>
        <strain evidence="2 3">X9-2-2</strain>
    </source>
</reference>
<proteinExistence type="predicted"/>
<evidence type="ECO:0000313" key="2">
    <source>
        <dbReference type="EMBL" id="PHP68089.1"/>
    </source>
</evidence>
<accession>A0A2G1QRH8</accession>